<name>A0A494XZM1_9BURK</name>
<feature type="transmembrane region" description="Helical" evidence="1">
    <location>
        <begin position="457"/>
        <end position="475"/>
    </location>
</feature>
<keyword evidence="1" id="KW-0472">Membrane</keyword>
<feature type="transmembrane region" description="Helical" evidence="1">
    <location>
        <begin position="487"/>
        <end position="508"/>
    </location>
</feature>
<comment type="caution">
    <text evidence="3">The sequence shown here is derived from an EMBL/GenBank/DDBJ whole genome shotgun (WGS) entry which is preliminary data.</text>
</comment>
<dbReference type="SMART" id="SM01080">
    <property type="entry name" value="CHASE2"/>
    <property type="match status" value="1"/>
</dbReference>
<gene>
    <name evidence="3" type="ORF">D7S86_15290</name>
</gene>
<evidence type="ECO:0000313" key="3">
    <source>
        <dbReference type="EMBL" id="RKP53636.1"/>
    </source>
</evidence>
<dbReference type="AlphaFoldDB" id="A0A494XZM1"/>
<accession>A0A494XZM1</accession>
<reference evidence="3 4" key="1">
    <citation type="submission" date="2018-10" db="EMBL/GenBank/DDBJ databases">
        <title>Robbsia sp. DHC34, isolated from soil.</title>
        <authorList>
            <person name="Gao Z.-H."/>
            <person name="Qiu L.-H."/>
        </authorList>
    </citation>
    <scope>NUCLEOTIDE SEQUENCE [LARGE SCALE GENOMIC DNA]</scope>
    <source>
        <strain evidence="3 4">DHC34</strain>
    </source>
</reference>
<dbReference type="Pfam" id="PF05226">
    <property type="entry name" value="CHASE2"/>
    <property type="match status" value="1"/>
</dbReference>
<dbReference type="InterPro" id="IPR007890">
    <property type="entry name" value="CHASE2"/>
</dbReference>
<evidence type="ECO:0000313" key="4">
    <source>
        <dbReference type="Proteomes" id="UP000270342"/>
    </source>
</evidence>
<proteinExistence type="predicted"/>
<evidence type="ECO:0000256" key="1">
    <source>
        <dbReference type="SAM" id="Phobius"/>
    </source>
</evidence>
<evidence type="ECO:0000259" key="2">
    <source>
        <dbReference type="SMART" id="SM01080"/>
    </source>
</evidence>
<dbReference type="EMBL" id="RBZU01000006">
    <property type="protein sequence ID" value="RKP53636.1"/>
    <property type="molecule type" value="Genomic_DNA"/>
</dbReference>
<keyword evidence="1" id="KW-0812">Transmembrane</keyword>
<organism evidence="3 4">
    <name type="scientific">Pararobbsia silviterrae</name>
    <dbReference type="NCBI Taxonomy" id="1792498"/>
    <lineage>
        <taxon>Bacteria</taxon>
        <taxon>Pseudomonadati</taxon>
        <taxon>Pseudomonadota</taxon>
        <taxon>Betaproteobacteria</taxon>
        <taxon>Burkholderiales</taxon>
        <taxon>Burkholderiaceae</taxon>
        <taxon>Pararobbsia</taxon>
    </lineage>
</organism>
<feature type="domain" description="CHASE2" evidence="2">
    <location>
        <begin position="67"/>
        <end position="474"/>
    </location>
</feature>
<dbReference type="Proteomes" id="UP000270342">
    <property type="component" value="Unassembled WGS sequence"/>
</dbReference>
<protein>
    <submittedName>
        <fullName evidence="3">CHASE2 domain-containing protein</fullName>
    </submittedName>
</protein>
<sequence length="546" mass="60616">MIHVRKYSVDALRKTWNPLAAQWRVRPRWVRRWLINIVIGGLIELLIHFAGHTLEFGPIVAFENWGLDTINRMTVSLCDSTRACSTRVPEFKPPVLIDIDEQTWRSAAWDGGEPDRAPRRPLFTLIDRAFAAGAAQVVLDVAIEDRNIRDDAPGASADRRRINAADDNDFANALETLLAKPYFEHGKRLILVRGERTPLPGDDAAFLPEQKQAREVDKVIRQSGGRIVAAAPYFEVASDRILRDWDLFRVVCDRPAGTGAEGQARVVPSVQLLTAATFFNVDQAAVDPGAVGSCLPFPAQGESGFDTYELEGRTHYLQAQLGRDEHAIQACASSHTEHECEGIERRYWSDVQAAFAQRQVRLGGLPHEEGVSNRIIFRYTPDRVDTIPARTVLGAPPEDNALLKDVVDGRIVVIGQTFAEAGDVYPTPLGRMPGAVVLVNAIDSMAQQRFLSPPSRWLVFLATFLTVVAVGFISARTQWALTTTAATLFVIATSGIGSFVLFSHGVWLDFSAPIIGIQVERWIESIKERIELHRFEKLHAESGEHH</sequence>
<feature type="transmembrane region" description="Helical" evidence="1">
    <location>
        <begin position="33"/>
        <end position="51"/>
    </location>
</feature>
<keyword evidence="4" id="KW-1185">Reference proteome</keyword>
<keyword evidence="1" id="KW-1133">Transmembrane helix</keyword>